<dbReference type="RefSeq" id="WP_221007494.1">
    <property type="nucleotide sequence ID" value="NZ_CP081150.1"/>
</dbReference>
<protein>
    <submittedName>
        <fullName evidence="2">Uncharacterized protein</fullName>
    </submittedName>
</protein>
<keyword evidence="3" id="KW-1185">Reference proteome</keyword>
<dbReference type="Proteomes" id="UP000825679">
    <property type="component" value="Chromosome"/>
</dbReference>
<evidence type="ECO:0000313" key="2">
    <source>
        <dbReference type="EMBL" id="QZA78975.1"/>
    </source>
</evidence>
<feature type="transmembrane region" description="Helical" evidence="1">
    <location>
        <begin position="34"/>
        <end position="57"/>
    </location>
</feature>
<evidence type="ECO:0000313" key="3">
    <source>
        <dbReference type="Proteomes" id="UP000825679"/>
    </source>
</evidence>
<organism evidence="2 3">
    <name type="scientific">Deefgea tanakiae</name>
    <dbReference type="NCBI Taxonomy" id="2865840"/>
    <lineage>
        <taxon>Bacteria</taxon>
        <taxon>Pseudomonadati</taxon>
        <taxon>Pseudomonadota</taxon>
        <taxon>Betaproteobacteria</taxon>
        <taxon>Neisseriales</taxon>
        <taxon>Chitinibacteraceae</taxon>
        <taxon>Deefgea</taxon>
    </lineage>
</organism>
<sequence length="98" mass="10846">MNASLFRYTLVVLAFLLAGLEAYQFTQTFAWSDALIALGFLLMGISMWSNPSLVWPYEVAKPNEMARITPQVSHAMYSIARILVAGGVVIKVFQAFAV</sequence>
<feature type="transmembrane region" description="Helical" evidence="1">
    <location>
        <begin position="78"/>
        <end position="97"/>
    </location>
</feature>
<keyword evidence="1" id="KW-0812">Transmembrane</keyword>
<keyword evidence="1" id="KW-0472">Membrane</keyword>
<proteinExistence type="predicted"/>
<keyword evidence="1" id="KW-1133">Transmembrane helix</keyword>
<gene>
    <name evidence="2" type="ORF">K4H28_06150</name>
</gene>
<evidence type="ECO:0000256" key="1">
    <source>
        <dbReference type="SAM" id="Phobius"/>
    </source>
</evidence>
<reference evidence="2 3" key="1">
    <citation type="submission" date="2021-08" db="EMBL/GenBank/DDBJ databases">
        <title>complete genome sequencing of Deefgea sp. D25.</title>
        <authorList>
            <person name="Bae J.-W."/>
            <person name="Gim D.-H."/>
        </authorList>
    </citation>
    <scope>NUCLEOTIDE SEQUENCE [LARGE SCALE GENOMIC DNA]</scope>
    <source>
        <strain evidence="2 3">D25</strain>
    </source>
</reference>
<name>A0ABX8ZCS4_9NEIS</name>
<dbReference type="EMBL" id="CP081150">
    <property type="protein sequence ID" value="QZA78975.1"/>
    <property type="molecule type" value="Genomic_DNA"/>
</dbReference>
<accession>A0ABX8ZCS4</accession>